<comment type="similarity">
    <text evidence="1 6">Belongs to the glutaminase family.</text>
</comment>
<dbReference type="EMBL" id="JAUSTY010000020">
    <property type="protein sequence ID" value="MDQ0167830.1"/>
    <property type="molecule type" value="Genomic_DNA"/>
</dbReference>
<keyword evidence="6" id="KW-0007">Acetylation</keyword>
<dbReference type="HAMAP" id="MF_00313">
    <property type="entry name" value="Glutaminase"/>
    <property type="match status" value="1"/>
</dbReference>
<gene>
    <name evidence="6" type="primary">glsA</name>
    <name evidence="7" type="ORF">J2S11_003759</name>
</gene>
<dbReference type="GO" id="GO:0004359">
    <property type="term" value="F:glutaminase activity"/>
    <property type="evidence" value="ECO:0007669"/>
    <property type="project" value="UniProtKB-EC"/>
</dbReference>
<dbReference type="InterPro" id="IPR015868">
    <property type="entry name" value="Glutaminase"/>
</dbReference>
<feature type="binding site" evidence="6">
    <location>
        <position position="129"/>
    </location>
    <ligand>
        <name>substrate</name>
    </ligand>
</feature>
<protein>
    <recommendedName>
        <fullName evidence="3 6">Glutaminase</fullName>
        <ecNumber evidence="3 6">3.5.1.2</ecNumber>
    </recommendedName>
</protein>
<comment type="catalytic activity">
    <reaction evidence="5 6">
        <text>L-glutamine + H2O = L-glutamate + NH4(+)</text>
        <dbReference type="Rhea" id="RHEA:15889"/>
        <dbReference type="ChEBI" id="CHEBI:15377"/>
        <dbReference type="ChEBI" id="CHEBI:28938"/>
        <dbReference type="ChEBI" id="CHEBI:29985"/>
        <dbReference type="ChEBI" id="CHEBI:58359"/>
        <dbReference type="EC" id="3.5.1.2"/>
    </reaction>
</comment>
<evidence type="ECO:0000256" key="1">
    <source>
        <dbReference type="ARBA" id="ARBA00011076"/>
    </source>
</evidence>
<organism evidence="7 8">
    <name type="scientific">Caldalkalibacillus horti</name>
    <dbReference type="NCBI Taxonomy" id="77523"/>
    <lineage>
        <taxon>Bacteria</taxon>
        <taxon>Bacillati</taxon>
        <taxon>Bacillota</taxon>
        <taxon>Bacilli</taxon>
        <taxon>Bacillales</taxon>
        <taxon>Bacillaceae</taxon>
        <taxon>Caldalkalibacillus</taxon>
    </lineage>
</organism>
<feature type="binding site" evidence="6">
    <location>
        <position position="275"/>
    </location>
    <ligand>
        <name>substrate</name>
    </ligand>
</feature>
<feature type="binding site" evidence="6">
    <location>
        <position position="181"/>
    </location>
    <ligand>
        <name>substrate</name>
    </ligand>
</feature>
<evidence type="ECO:0000256" key="4">
    <source>
        <dbReference type="ARBA" id="ARBA00022801"/>
    </source>
</evidence>
<evidence type="ECO:0000313" key="8">
    <source>
        <dbReference type="Proteomes" id="UP001235840"/>
    </source>
</evidence>
<dbReference type="Proteomes" id="UP001235840">
    <property type="component" value="Unassembled WGS sequence"/>
</dbReference>
<dbReference type="PANTHER" id="PTHR12544">
    <property type="entry name" value="GLUTAMINASE"/>
    <property type="match status" value="1"/>
</dbReference>
<evidence type="ECO:0000256" key="5">
    <source>
        <dbReference type="ARBA" id="ARBA00049534"/>
    </source>
</evidence>
<evidence type="ECO:0000256" key="2">
    <source>
        <dbReference type="ARBA" id="ARBA00011881"/>
    </source>
</evidence>
<dbReference type="Pfam" id="PF04960">
    <property type="entry name" value="Glutaminase"/>
    <property type="match status" value="1"/>
</dbReference>
<comment type="subunit">
    <text evidence="2 6">Homotetramer.</text>
</comment>
<keyword evidence="8" id="KW-1185">Reference proteome</keyword>
<accession>A0ABT9W3K0</accession>
<feature type="binding site" evidence="6">
    <location>
        <position position="257"/>
    </location>
    <ligand>
        <name>substrate</name>
    </ligand>
</feature>
<feature type="binding site" evidence="6">
    <location>
        <position position="77"/>
    </location>
    <ligand>
        <name>substrate</name>
    </ligand>
</feature>
<dbReference type="SUPFAM" id="SSF56601">
    <property type="entry name" value="beta-lactamase/transpeptidase-like"/>
    <property type="match status" value="1"/>
</dbReference>
<dbReference type="EC" id="3.5.1.2" evidence="3 6"/>
<sequence>MNVLFTQNESELNETEIQSILEDMITTHKAKCCTGKVADYIPELGKANENQLGISICTVQGQLIEAGDVDSPITLQSISKVITLALALMDQGEQKVFEKIGMEPTGDPFNSIVKLETISPNKPLNPMINAGAIAVTSLIKGADVEEKLERILSFIRKLSGNSKITYNKKMARSEEETANLNRALAFFMKEHGVIEGEVDHILELYFKHCAIEGCCKDLARIGAVLANNGKDLQTGETIIPLHIARICKTFMVTCGMYNASGEFAIRVGIPAKSGVSGGILAALPFKLGLGVIGPALDERGNSIAGVALLEEMSQRWNFSIF</sequence>
<feature type="binding site" evidence="6">
    <location>
        <position position="205"/>
    </location>
    <ligand>
        <name>substrate</name>
    </ligand>
</feature>
<comment type="caution">
    <text evidence="7">The sequence shown here is derived from an EMBL/GenBank/DDBJ whole genome shotgun (WGS) entry which is preliminary data.</text>
</comment>
<proteinExistence type="inferred from homology"/>
<dbReference type="InterPro" id="IPR012338">
    <property type="entry name" value="Beta-lactam/transpept-like"/>
</dbReference>
<dbReference type="PANTHER" id="PTHR12544:SF29">
    <property type="entry name" value="GLUTAMINASE"/>
    <property type="match status" value="1"/>
</dbReference>
<dbReference type="NCBIfam" id="TIGR03814">
    <property type="entry name" value="Gln_ase"/>
    <property type="match status" value="1"/>
</dbReference>
<evidence type="ECO:0000313" key="7">
    <source>
        <dbReference type="EMBL" id="MDQ0167830.1"/>
    </source>
</evidence>
<feature type="binding site" evidence="6">
    <location>
        <position position="174"/>
    </location>
    <ligand>
        <name>substrate</name>
    </ligand>
</feature>
<dbReference type="RefSeq" id="WP_343834809.1">
    <property type="nucleotide sequence ID" value="NZ_BAAADK010000049.1"/>
</dbReference>
<name>A0ABT9W3K0_9BACI</name>
<keyword evidence="4 6" id="KW-0378">Hydrolase</keyword>
<evidence type="ECO:0000256" key="3">
    <source>
        <dbReference type="ARBA" id="ARBA00012918"/>
    </source>
</evidence>
<reference evidence="7 8" key="1">
    <citation type="submission" date="2023-07" db="EMBL/GenBank/DDBJ databases">
        <title>Genomic Encyclopedia of Type Strains, Phase IV (KMG-IV): sequencing the most valuable type-strain genomes for metagenomic binning, comparative biology and taxonomic classification.</title>
        <authorList>
            <person name="Goeker M."/>
        </authorList>
    </citation>
    <scope>NUCLEOTIDE SEQUENCE [LARGE SCALE GENOMIC DNA]</scope>
    <source>
        <strain evidence="7 8">DSM 12751</strain>
    </source>
</reference>
<evidence type="ECO:0000256" key="6">
    <source>
        <dbReference type="HAMAP-Rule" id="MF_00313"/>
    </source>
</evidence>
<dbReference type="Gene3D" id="3.40.710.10">
    <property type="entry name" value="DD-peptidase/beta-lactamase superfamily"/>
    <property type="match status" value="1"/>
</dbReference>